<dbReference type="InterPro" id="IPR002347">
    <property type="entry name" value="SDR_fam"/>
</dbReference>
<keyword evidence="2" id="KW-0560">Oxidoreductase</keyword>
<dbReference type="OrthoDB" id="8687320at2"/>
<accession>A0A127PI14</accession>
<organism evidence="3">
    <name type="scientific">Collimonas fungivorans</name>
    <dbReference type="NCBI Taxonomy" id="158899"/>
    <lineage>
        <taxon>Bacteria</taxon>
        <taxon>Pseudomonadati</taxon>
        <taxon>Pseudomonadota</taxon>
        <taxon>Betaproteobacteria</taxon>
        <taxon>Burkholderiales</taxon>
        <taxon>Oxalobacteraceae</taxon>
        <taxon>Collimonas</taxon>
    </lineage>
</organism>
<evidence type="ECO:0000256" key="1">
    <source>
        <dbReference type="ARBA" id="ARBA00006484"/>
    </source>
</evidence>
<dbReference type="Pfam" id="PF13561">
    <property type="entry name" value="adh_short_C2"/>
    <property type="match status" value="1"/>
</dbReference>
<dbReference type="AlphaFoldDB" id="A0A127PI14"/>
<dbReference type="PANTHER" id="PTHR24321:SF15">
    <property type="entry name" value="OXIDOREDUCTASE UCPA"/>
    <property type="match status" value="1"/>
</dbReference>
<reference evidence="3 4" key="1">
    <citation type="submission" date="2015-11" db="EMBL/GenBank/DDBJ databases">
        <title>Exploring the genomic traits of fungus-feeding bacterial genus Collimonas.</title>
        <authorList>
            <person name="Song C."/>
            <person name="Schmidt R."/>
            <person name="de Jager V."/>
            <person name="Krzyzanowska D."/>
            <person name="Jongedijk E."/>
            <person name="Cankar K."/>
            <person name="Beekwilder J."/>
            <person name="van Veen A."/>
            <person name="de Boer W."/>
            <person name="van Veen J.A."/>
            <person name="Garbeva P."/>
        </authorList>
    </citation>
    <scope>NUCLEOTIDE SEQUENCE [LARGE SCALE GENOMIC DNA]</scope>
    <source>
        <strain evidence="3 4">Ter6</strain>
    </source>
</reference>
<evidence type="ECO:0000313" key="3">
    <source>
        <dbReference type="EMBL" id="AMO97264.1"/>
    </source>
</evidence>
<dbReference type="Gene3D" id="3.40.50.720">
    <property type="entry name" value="NAD(P)-binding Rossmann-like Domain"/>
    <property type="match status" value="1"/>
</dbReference>
<evidence type="ECO:0000313" key="4">
    <source>
        <dbReference type="Proteomes" id="UP000072421"/>
    </source>
</evidence>
<dbReference type="SUPFAM" id="SSF51735">
    <property type="entry name" value="NAD(P)-binding Rossmann-fold domains"/>
    <property type="match status" value="1"/>
</dbReference>
<dbReference type="PRINTS" id="PR00081">
    <property type="entry name" value="GDHRDH"/>
</dbReference>
<dbReference type="InterPro" id="IPR036291">
    <property type="entry name" value="NAD(P)-bd_dom_sf"/>
</dbReference>
<gene>
    <name evidence="3" type="ORF">CFter6_4681</name>
</gene>
<protein>
    <submittedName>
        <fullName evidence="3">Short chain dehydrogenase family protein</fullName>
    </submittedName>
</protein>
<evidence type="ECO:0000256" key="2">
    <source>
        <dbReference type="ARBA" id="ARBA00023002"/>
    </source>
</evidence>
<sequence length="266" mass="28322">MILPTMNPLTAYFPLKNKVALVTGAARGIALHIACALSAAGAHLAILDEREQEGRVIARLLGGKKDNVRFWQVDVSDNDAVQRVMAAVEAHFGRIDILVNSAGVDASNASAQELPLKHWEQAMQTNVNGSILCSKHVAPAMERAGGGSIVNVLSLCPMDGEQQEAADHAARATLRMGNAHAMRYAMQNIRVNAIHPGVVRPPALAAAMRRQDDLTQVLADRAELQMLTERGSAADVAAAILYLASDAGRFVTGSELVIDAGPCRCF</sequence>
<dbReference type="Proteomes" id="UP000072421">
    <property type="component" value="Chromosome"/>
</dbReference>
<dbReference type="PATRIC" id="fig|158899.10.peg.4627"/>
<dbReference type="GO" id="GO:0016491">
    <property type="term" value="F:oxidoreductase activity"/>
    <property type="evidence" value="ECO:0007669"/>
    <property type="project" value="UniProtKB-KW"/>
</dbReference>
<dbReference type="EMBL" id="CP013232">
    <property type="protein sequence ID" value="AMO97264.1"/>
    <property type="molecule type" value="Genomic_DNA"/>
</dbReference>
<comment type="similarity">
    <text evidence="1">Belongs to the short-chain dehydrogenases/reductases (SDR) family.</text>
</comment>
<dbReference type="FunFam" id="3.40.50.720:FF:000084">
    <property type="entry name" value="Short-chain dehydrogenase reductase"/>
    <property type="match status" value="1"/>
</dbReference>
<dbReference type="PANTHER" id="PTHR24321">
    <property type="entry name" value="DEHYDROGENASES, SHORT CHAIN"/>
    <property type="match status" value="1"/>
</dbReference>
<proteinExistence type="inferred from homology"/>
<name>A0A127PI14_9BURK</name>
<dbReference type="CDD" id="cd05233">
    <property type="entry name" value="SDR_c"/>
    <property type="match status" value="1"/>
</dbReference>